<reference evidence="12 13" key="1">
    <citation type="submission" date="2018-11" db="EMBL/GenBank/DDBJ databases">
        <authorList>
            <person name="Wuyts S."/>
        </authorList>
    </citation>
    <scope>NUCLEOTIDE SEQUENCE [LARGE SCALE GENOMIC DNA]</scope>
    <source>
        <strain evidence="12">Lactobacillus mudanjiangensis AMBF249</strain>
    </source>
</reference>
<evidence type="ECO:0000259" key="10">
    <source>
        <dbReference type="Pfam" id="PF00251"/>
    </source>
</evidence>
<dbReference type="GO" id="GO:0004564">
    <property type="term" value="F:beta-fructofuranosidase activity"/>
    <property type="evidence" value="ECO:0007669"/>
    <property type="project" value="UniProtKB-EC"/>
</dbReference>
<comment type="function">
    <text evidence="9">Enables the bacterium to metabolize sucrose as a sole carbon source.</text>
</comment>
<dbReference type="GO" id="GO:0005737">
    <property type="term" value="C:cytoplasm"/>
    <property type="evidence" value="ECO:0007669"/>
    <property type="project" value="UniProtKB-SubCell"/>
</dbReference>
<evidence type="ECO:0000256" key="1">
    <source>
        <dbReference type="ARBA" id="ARBA00004914"/>
    </source>
</evidence>
<dbReference type="InterPro" id="IPR051214">
    <property type="entry name" value="GH32_Enzymes"/>
</dbReference>
<sequence>MVTTTWTTAERYRPYDQWPTEQLTTLRQQIAQSHWRFGYHIQPTTGLLNDPNGFSYFNGQWHLFYQAFPYGPVHGLKSWEHLVSDDLMHWEKLGPALIPDTPLDQQGVYSGSAIAVKDRLFLMYTGNVRDQDWERHPKQNGAWLTTTNQVTKLTTPLISNPPKTVTEHFRDPQIIEHDGQYYAFIGAQTTDLTGHVMVYQAPAVTGPWTLKGDLQFSDQPMGYMVECPNLVFIDDRPVLIFCPQGVSADVLASENIYPNAYVVGQAFDWETFSFIDPSPLQNLDAGFDVYATQAFNAPDGRALAVSWIGLPDIAYPSDREGWANGLSVIKDLHLKNDRLVQQPVGVSTIRQQALQVTMPHPVIPQQSELHFTVPADQQGQVTIVTDITTNQGLILNIDTAHGELVVDRAGTGEAVAATYGMTRTANLNAHQPLTGQLLLDHSVFELYLNDGATVLTGRMFPATNADFSLSQTGFTTALGWQGWQLESVN</sequence>
<evidence type="ECO:0000259" key="11">
    <source>
        <dbReference type="Pfam" id="PF08244"/>
    </source>
</evidence>
<dbReference type="EC" id="3.2.1.26" evidence="3 8"/>
<dbReference type="PROSITE" id="PS00609">
    <property type="entry name" value="GLYCOSYL_HYDROL_F32"/>
    <property type="match status" value="1"/>
</dbReference>
<comment type="pathway">
    <text evidence="1 9">Glycan biosynthesis; sucrose metabolism.</text>
</comment>
<dbReference type="CDD" id="cd18623">
    <property type="entry name" value="GH32_ScrB-like"/>
    <property type="match status" value="1"/>
</dbReference>
<evidence type="ECO:0000256" key="7">
    <source>
        <dbReference type="ARBA" id="ARBA00033367"/>
    </source>
</evidence>
<protein>
    <recommendedName>
        <fullName evidence="4 8">Sucrose-6-phosphate hydrolase</fullName>
        <ecNumber evidence="3 8">3.2.1.26</ecNumber>
    </recommendedName>
    <alternativeName>
        <fullName evidence="7 9">Invertase</fullName>
    </alternativeName>
</protein>
<evidence type="ECO:0000256" key="4">
    <source>
        <dbReference type="ARBA" id="ARBA00019623"/>
    </source>
</evidence>
<evidence type="ECO:0000313" key="13">
    <source>
        <dbReference type="Proteomes" id="UP000289996"/>
    </source>
</evidence>
<dbReference type="PANTHER" id="PTHR43101:SF1">
    <property type="entry name" value="BETA-FRUCTOSIDASE"/>
    <property type="match status" value="1"/>
</dbReference>
<accession>A0A660DTI3</accession>
<evidence type="ECO:0000256" key="6">
    <source>
        <dbReference type="ARBA" id="ARBA00023295"/>
    </source>
</evidence>
<dbReference type="InterPro" id="IPR013320">
    <property type="entry name" value="ConA-like_dom_sf"/>
</dbReference>
<evidence type="ECO:0000256" key="3">
    <source>
        <dbReference type="ARBA" id="ARBA00012758"/>
    </source>
</evidence>
<name>A0A660DTI3_9LACO</name>
<dbReference type="InterPro" id="IPR001362">
    <property type="entry name" value="Glyco_hydro_32"/>
</dbReference>
<dbReference type="SUPFAM" id="SSF75005">
    <property type="entry name" value="Arabinanase/levansucrase/invertase"/>
    <property type="match status" value="1"/>
</dbReference>
<keyword evidence="5 8" id="KW-0378">Hydrolase</keyword>
<evidence type="ECO:0000256" key="2">
    <source>
        <dbReference type="ARBA" id="ARBA00009902"/>
    </source>
</evidence>
<dbReference type="RefSeq" id="WP_130851099.1">
    <property type="nucleotide sequence ID" value="NZ_UYIG01000001.1"/>
</dbReference>
<dbReference type="InterPro" id="IPR018053">
    <property type="entry name" value="Glyco_hydro_32_AS"/>
</dbReference>
<evidence type="ECO:0000256" key="9">
    <source>
        <dbReference type="RuleBase" id="RU365015"/>
    </source>
</evidence>
<dbReference type="UniPathway" id="UPA00238"/>
<dbReference type="OrthoDB" id="9759709at2"/>
<dbReference type="InterPro" id="IPR013189">
    <property type="entry name" value="Glyco_hydro_32_C"/>
</dbReference>
<feature type="domain" description="Glycosyl hydrolase family 32 N-terminal" evidence="10">
    <location>
        <begin position="40"/>
        <end position="343"/>
    </location>
</feature>
<dbReference type="SMART" id="SM00640">
    <property type="entry name" value="Glyco_32"/>
    <property type="match status" value="1"/>
</dbReference>
<gene>
    <name evidence="12" type="ORF">MUDAN_MDHGFNIF_00002</name>
</gene>
<organism evidence="12 13">
    <name type="scientific">Lactiplantibacillus mudanjiangensis</name>
    <dbReference type="NCBI Taxonomy" id="1296538"/>
    <lineage>
        <taxon>Bacteria</taxon>
        <taxon>Bacillati</taxon>
        <taxon>Bacillota</taxon>
        <taxon>Bacilli</taxon>
        <taxon>Lactobacillales</taxon>
        <taxon>Lactobacillaceae</taxon>
        <taxon>Lactiplantibacillus</taxon>
    </lineage>
</organism>
<dbReference type="AlphaFoldDB" id="A0A660DTI3"/>
<feature type="domain" description="Glycosyl hydrolase family 32 C-terminal" evidence="11">
    <location>
        <begin position="354"/>
        <end position="472"/>
    </location>
</feature>
<comment type="similarity">
    <text evidence="2 8">Belongs to the glycosyl hydrolase 32 family.</text>
</comment>
<dbReference type="PANTHER" id="PTHR43101">
    <property type="entry name" value="BETA-FRUCTOSIDASE"/>
    <property type="match status" value="1"/>
</dbReference>
<evidence type="ECO:0000313" key="12">
    <source>
        <dbReference type="EMBL" id="VDG26557.1"/>
    </source>
</evidence>
<dbReference type="InterPro" id="IPR006232">
    <property type="entry name" value="Suc6P_hydrolase"/>
</dbReference>
<proteinExistence type="inferred from homology"/>
<dbReference type="Proteomes" id="UP000289996">
    <property type="component" value="Unassembled WGS sequence"/>
</dbReference>
<dbReference type="InterPro" id="IPR023296">
    <property type="entry name" value="Glyco_hydro_beta-prop_sf"/>
</dbReference>
<dbReference type="SUPFAM" id="SSF49899">
    <property type="entry name" value="Concanavalin A-like lectins/glucanases"/>
    <property type="match status" value="1"/>
</dbReference>
<dbReference type="InterPro" id="IPR013148">
    <property type="entry name" value="Glyco_hydro_32_N"/>
</dbReference>
<dbReference type="EMBL" id="UYIG01000001">
    <property type="protein sequence ID" value="VDG26557.1"/>
    <property type="molecule type" value="Genomic_DNA"/>
</dbReference>
<keyword evidence="9" id="KW-0119">Carbohydrate metabolism</keyword>
<evidence type="ECO:0000256" key="8">
    <source>
        <dbReference type="RuleBase" id="RU362110"/>
    </source>
</evidence>
<comment type="catalytic activity">
    <reaction evidence="8">
        <text>Hydrolysis of terminal non-reducing beta-D-fructofuranoside residues in beta-D-fructofuranosides.</text>
        <dbReference type="EC" id="3.2.1.26"/>
    </reaction>
</comment>
<keyword evidence="9" id="KW-0963">Cytoplasm</keyword>
<dbReference type="GO" id="GO:0005985">
    <property type="term" value="P:sucrose metabolic process"/>
    <property type="evidence" value="ECO:0007669"/>
    <property type="project" value="UniProtKB-UniPathway"/>
</dbReference>
<dbReference type="Pfam" id="PF00251">
    <property type="entry name" value="Glyco_hydro_32N"/>
    <property type="match status" value="1"/>
</dbReference>
<keyword evidence="13" id="KW-1185">Reference proteome</keyword>
<comment type="subcellular location">
    <subcellularLocation>
        <location evidence="9">Cytoplasm</location>
    </subcellularLocation>
</comment>
<evidence type="ECO:0000256" key="5">
    <source>
        <dbReference type="ARBA" id="ARBA00022801"/>
    </source>
</evidence>
<dbReference type="NCBIfam" id="TIGR01322">
    <property type="entry name" value="scrB_fam"/>
    <property type="match status" value="1"/>
</dbReference>
<dbReference type="Gene3D" id="2.60.120.560">
    <property type="entry name" value="Exo-inulinase, domain 1"/>
    <property type="match status" value="1"/>
</dbReference>
<dbReference type="Gene3D" id="2.115.10.20">
    <property type="entry name" value="Glycosyl hydrolase domain, family 43"/>
    <property type="match status" value="1"/>
</dbReference>
<keyword evidence="6 8" id="KW-0326">Glycosidase</keyword>
<dbReference type="Pfam" id="PF08244">
    <property type="entry name" value="Glyco_hydro_32C"/>
    <property type="match status" value="1"/>
</dbReference>